<evidence type="ECO:0000259" key="1">
    <source>
        <dbReference type="Pfam" id="PF02829"/>
    </source>
</evidence>
<dbReference type="InterPro" id="IPR026043">
    <property type="entry name" value="NadR"/>
</dbReference>
<gene>
    <name evidence="3" type="ORF">OW255_05585</name>
</gene>
<dbReference type="InterPro" id="IPR013196">
    <property type="entry name" value="HTH_11"/>
</dbReference>
<dbReference type="SUPFAM" id="SSF75500">
    <property type="entry name" value="Putative transcriptional regulator TM1602, C-terminal domain"/>
    <property type="match status" value="1"/>
</dbReference>
<feature type="domain" description="3H" evidence="1">
    <location>
        <begin position="74"/>
        <end position="168"/>
    </location>
</feature>
<dbReference type="Pfam" id="PF08279">
    <property type="entry name" value="HTH_11"/>
    <property type="match status" value="1"/>
</dbReference>
<dbReference type="Gene3D" id="1.10.10.10">
    <property type="entry name" value="Winged helix-like DNA-binding domain superfamily/Winged helix DNA-binding domain"/>
    <property type="match status" value="1"/>
</dbReference>
<protein>
    <submittedName>
        <fullName evidence="3">Transcription repressor NadR</fullName>
    </submittedName>
</protein>
<dbReference type="SUPFAM" id="SSF46785">
    <property type="entry name" value="Winged helix' DNA-binding domain"/>
    <property type="match status" value="1"/>
</dbReference>
<organism evidence="3 4">
    <name type="scientific">Lacrimispora xylanolytica</name>
    <dbReference type="NCBI Taxonomy" id="29375"/>
    <lineage>
        <taxon>Bacteria</taxon>
        <taxon>Bacillati</taxon>
        <taxon>Bacillota</taxon>
        <taxon>Clostridia</taxon>
        <taxon>Lachnospirales</taxon>
        <taxon>Lachnospiraceae</taxon>
        <taxon>Lacrimispora</taxon>
    </lineage>
</organism>
<dbReference type="Gene3D" id="3.30.1340.20">
    <property type="entry name" value="3H domain"/>
    <property type="match status" value="1"/>
</dbReference>
<dbReference type="EMBL" id="CP113524">
    <property type="protein sequence ID" value="WAJ24978.1"/>
    <property type="molecule type" value="Genomic_DNA"/>
</dbReference>
<dbReference type="InterPro" id="IPR036390">
    <property type="entry name" value="WH_DNA-bd_sf"/>
</dbReference>
<dbReference type="PANTHER" id="PTHR40068">
    <property type="entry name" value="TRANSCRIPTION REPRESSOR NIAR-RELATED"/>
    <property type="match status" value="1"/>
</dbReference>
<accession>A0ABY7AGR3</accession>
<dbReference type="InterPro" id="IPR035922">
    <property type="entry name" value="3H_dom_sf"/>
</dbReference>
<dbReference type="RefSeq" id="WP_268115908.1">
    <property type="nucleotide sequence ID" value="NZ_CP113524.1"/>
</dbReference>
<dbReference type="PIRSF" id="PIRSF037847">
    <property type="entry name" value="NiaR"/>
    <property type="match status" value="1"/>
</dbReference>
<dbReference type="PANTHER" id="PTHR40068:SF1">
    <property type="entry name" value="TRANSCRIPTION REPRESSOR NIAR-RELATED"/>
    <property type="match status" value="1"/>
</dbReference>
<dbReference type="InterPro" id="IPR004173">
    <property type="entry name" value="3H_domain"/>
</dbReference>
<dbReference type="Proteomes" id="UP001163115">
    <property type="component" value="Chromosome"/>
</dbReference>
<evidence type="ECO:0000313" key="3">
    <source>
        <dbReference type="EMBL" id="WAJ24978.1"/>
    </source>
</evidence>
<dbReference type="Pfam" id="PF02829">
    <property type="entry name" value="3H"/>
    <property type="match status" value="1"/>
</dbReference>
<keyword evidence="4" id="KW-1185">Reference proteome</keyword>
<evidence type="ECO:0000313" key="4">
    <source>
        <dbReference type="Proteomes" id="UP001163115"/>
    </source>
</evidence>
<name>A0ABY7AGR3_9FIRM</name>
<sequence length="171" mass="19590">MERRQKIIQILSQEDMPVSGTELAKRLGVSRQVIVQDVALMRAEQTEILSTNKGYVLRRQPGKEEESFVRVFRSTHRTEDTLSELQTIVDYGGRLLDVSIEHEVYGEIHVDLIINNRLDAEEFVEALETSKDQPLKALTNGCHYHTVAADSIKNLDRIQQELKNKGFLVEE</sequence>
<reference evidence="3" key="1">
    <citation type="submission" date="2022-11" db="EMBL/GenBank/DDBJ databases">
        <title>Lacrimispora xylanolytica sy1, complete genome.</title>
        <authorList>
            <person name="Choi S."/>
        </authorList>
    </citation>
    <scope>NUCLEOTIDE SEQUENCE</scope>
    <source>
        <strain evidence="3">Sy1</strain>
    </source>
</reference>
<evidence type="ECO:0000259" key="2">
    <source>
        <dbReference type="Pfam" id="PF08279"/>
    </source>
</evidence>
<feature type="domain" description="Helix-turn-helix type 11" evidence="2">
    <location>
        <begin position="3"/>
        <end position="55"/>
    </location>
</feature>
<dbReference type="InterPro" id="IPR036388">
    <property type="entry name" value="WH-like_DNA-bd_sf"/>
</dbReference>
<proteinExistence type="predicted"/>